<dbReference type="RefSeq" id="WP_310653928.1">
    <property type="nucleotide sequence ID" value="NZ_JAPMLA010000005.1"/>
</dbReference>
<dbReference type="Proteomes" id="UP001271263">
    <property type="component" value="Unassembled WGS sequence"/>
</dbReference>
<protein>
    <submittedName>
        <fullName evidence="1">Uncharacterized protein</fullName>
    </submittedName>
</protein>
<evidence type="ECO:0000313" key="3">
    <source>
        <dbReference type="Proteomes" id="UP001259340"/>
    </source>
</evidence>
<dbReference type="EMBL" id="JAPMLE010000001">
    <property type="protein sequence ID" value="MDR8522639.1"/>
    <property type="molecule type" value="Genomic_DNA"/>
</dbReference>
<name>A0AAW8NLE5_9GAMM</name>
<accession>A0AAW8NLE5</accession>
<proteinExistence type="predicted"/>
<organism evidence="1 3">
    <name type="scientific">Shewanella fidelis</name>
    <dbReference type="NCBI Taxonomy" id="173509"/>
    <lineage>
        <taxon>Bacteria</taxon>
        <taxon>Pseudomonadati</taxon>
        <taxon>Pseudomonadota</taxon>
        <taxon>Gammaproteobacteria</taxon>
        <taxon>Alteromonadales</taxon>
        <taxon>Shewanellaceae</taxon>
        <taxon>Shewanella</taxon>
    </lineage>
</organism>
<comment type="caution">
    <text evidence="1">The sequence shown here is derived from an EMBL/GenBank/DDBJ whole genome shotgun (WGS) entry which is preliminary data.</text>
</comment>
<reference evidence="2 4" key="1">
    <citation type="journal article" date="2022" name="bioRxiv">
        <title>Prophages regulate Shewanella fidelis 3313 motility and biofilm formation: implications for gut colonization dynamics in Ciona robusta.</title>
        <authorList>
            <person name="Natarajan O."/>
            <person name="Gibboney S.L."/>
            <person name="Young M.N."/>
            <person name="Lim S.J."/>
            <person name="Pluta N."/>
            <person name="Atkinson C.G."/>
            <person name="Leigh B.A."/>
            <person name="Liberti A."/>
            <person name="Kees E.D."/>
            <person name="Breitbart M."/>
            <person name="Gralnick J.A."/>
            <person name="Dishaw L.J."/>
        </authorList>
    </citation>
    <scope>NUCLEOTIDE SEQUENCE [LARGE SCALE GENOMIC DNA]</scope>
    <source>
        <strain evidence="2 4">JG4066</strain>
    </source>
</reference>
<reference evidence="1" key="2">
    <citation type="submission" date="2022-11" db="EMBL/GenBank/DDBJ databases">
        <title>Prophages regulate Shewanella fidelis motility and biofilm formation: implications for gut colonization dynamics in Ciona robusta.</title>
        <authorList>
            <person name="Natarajan O."/>
            <person name="Gibboney S.L."/>
            <person name="Young M.N."/>
            <person name="Lim S.J."/>
            <person name="Pluta N."/>
            <person name="Atkinson C.G.F."/>
            <person name="Leigh B.A."/>
            <person name="Liberti A."/>
            <person name="Kees E."/>
            <person name="Breitbart M."/>
            <person name="Gralnick J."/>
            <person name="Dishaw L.J."/>
        </authorList>
    </citation>
    <scope>NUCLEOTIDE SEQUENCE</scope>
    <source>
        <strain evidence="1">3313</strain>
    </source>
</reference>
<evidence type="ECO:0000313" key="4">
    <source>
        <dbReference type="Proteomes" id="UP001271263"/>
    </source>
</evidence>
<dbReference type="Proteomes" id="UP001259340">
    <property type="component" value="Unassembled WGS sequence"/>
</dbReference>
<gene>
    <name evidence="1" type="ORF">OS133_02860</name>
    <name evidence="2" type="ORF">OS134_11670</name>
</gene>
<keyword evidence="4" id="KW-1185">Reference proteome</keyword>
<sequence>MIKLTNQFPGRVSMFENGSFIGNGMTNPLGNSMSFTDAHGAFAGHDTENVFGGVNHFDSNGQFDGFTRPNVFGGVDRYNANGQFSGHTVDTAFGVNHYDNQGGLEASYIGDFEANDNLTDSILNFMNN</sequence>
<dbReference type="EMBL" id="JAPMLD010000004">
    <property type="protein sequence ID" value="MDW4824718.1"/>
    <property type="molecule type" value="Genomic_DNA"/>
</dbReference>
<evidence type="ECO:0000313" key="2">
    <source>
        <dbReference type="EMBL" id="MDW4824718.1"/>
    </source>
</evidence>
<dbReference type="AlphaFoldDB" id="A0AAW8NLE5"/>
<evidence type="ECO:0000313" key="1">
    <source>
        <dbReference type="EMBL" id="MDR8522639.1"/>
    </source>
</evidence>